<dbReference type="AlphaFoldDB" id="A0A560KS15"/>
<evidence type="ECO:0000313" key="3">
    <source>
        <dbReference type="Proteomes" id="UP000321304"/>
    </source>
</evidence>
<evidence type="ECO:0008006" key="4">
    <source>
        <dbReference type="Google" id="ProtNLM"/>
    </source>
</evidence>
<gene>
    <name evidence="2" type="ORF">FBZ93_1293</name>
</gene>
<evidence type="ECO:0000313" key="2">
    <source>
        <dbReference type="EMBL" id="TWB86063.1"/>
    </source>
</evidence>
<dbReference type="RefSeq" id="WP_167529460.1">
    <property type="nucleotide sequence ID" value="NZ_VITY01000029.1"/>
</dbReference>
<evidence type="ECO:0000256" key="1">
    <source>
        <dbReference type="SAM" id="MobiDB-lite"/>
    </source>
</evidence>
<keyword evidence="3" id="KW-1185">Reference proteome</keyword>
<name>A0A560KS15_9BRAD</name>
<protein>
    <recommendedName>
        <fullName evidence="4">Aspartate/glutamate racemase family protein</fullName>
    </recommendedName>
</protein>
<organism evidence="2 3">
    <name type="scientific">Bradyrhizobium macuxiense</name>
    <dbReference type="NCBI Taxonomy" id="1755647"/>
    <lineage>
        <taxon>Bacteria</taxon>
        <taxon>Pseudomonadati</taxon>
        <taxon>Pseudomonadota</taxon>
        <taxon>Alphaproteobacteria</taxon>
        <taxon>Hyphomicrobiales</taxon>
        <taxon>Nitrobacteraceae</taxon>
        <taxon>Bradyrhizobium</taxon>
    </lineage>
</organism>
<feature type="region of interest" description="Disordered" evidence="1">
    <location>
        <begin position="12"/>
        <end position="32"/>
    </location>
</feature>
<proteinExistence type="predicted"/>
<dbReference type="Proteomes" id="UP000321304">
    <property type="component" value="Unassembled WGS sequence"/>
</dbReference>
<dbReference type="EMBL" id="VITY01000029">
    <property type="protein sequence ID" value="TWB86063.1"/>
    <property type="molecule type" value="Genomic_DNA"/>
</dbReference>
<reference evidence="2 3" key="1">
    <citation type="submission" date="2019-06" db="EMBL/GenBank/DDBJ databases">
        <title>Genomic Encyclopedia of Type Strains, Phase IV (KMG-V): Genome sequencing to study the core and pangenomes of soil and plant-associated prokaryotes.</title>
        <authorList>
            <person name="Whitman W."/>
        </authorList>
    </citation>
    <scope>NUCLEOTIDE SEQUENCE [LARGE SCALE GENOMIC DNA]</scope>
    <source>
        <strain evidence="2 3">BR 10355</strain>
    </source>
</reference>
<sequence>MQSQHRYLGILSLERGPSPPKPRPGSIQDPDTFDFPTISETVTGAWPDRILPGDPTLEPACIAAARRLVERGAVAISSNCGFFIRHQAAVAAAVNVPVALSSVLLAPMLLRQLSRTAKLAVVTADSKLCDEDLLDIDDPADRTRIVIDGIEGGKYYQNEMKRPPLQTSVADIERDVVACVSRLRAVHPEIAAILFECTGLPSVAPAIRRLTGLPVYDITTLCRLTMASII</sequence>
<comment type="caution">
    <text evidence="2">The sequence shown here is derived from an EMBL/GenBank/DDBJ whole genome shotgun (WGS) entry which is preliminary data.</text>
</comment>
<accession>A0A560KS15</accession>